<organism evidence="2 3">
    <name type="scientific">Macrostomum lignano</name>
    <dbReference type="NCBI Taxonomy" id="282301"/>
    <lineage>
        <taxon>Eukaryota</taxon>
        <taxon>Metazoa</taxon>
        <taxon>Spiralia</taxon>
        <taxon>Lophotrochozoa</taxon>
        <taxon>Platyhelminthes</taxon>
        <taxon>Rhabditophora</taxon>
        <taxon>Macrostomorpha</taxon>
        <taxon>Macrostomida</taxon>
        <taxon>Macrostomidae</taxon>
        <taxon>Macrostomum</taxon>
    </lineage>
</organism>
<protein>
    <submittedName>
        <fullName evidence="3">DDE-1 domain-containing protein</fullName>
    </submittedName>
</protein>
<reference evidence="3" key="1">
    <citation type="submission" date="2016-11" db="UniProtKB">
        <authorList>
            <consortium name="WormBaseParasite"/>
        </authorList>
    </citation>
    <scope>IDENTIFICATION</scope>
</reference>
<evidence type="ECO:0000256" key="1">
    <source>
        <dbReference type="SAM" id="MobiDB-lite"/>
    </source>
</evidence>
<evidence type="ECO:0000313" key="2">
    <source>
        <dbReference type="Proteomes" id="UP000095280"/>
    </source>
</evidence>
<dbReference type="Proteomes" id="UP000095280">
    <property type="component" value="Unplaced"/>
</dbReference>
<evidence type="ECO:0000313" key="3">
    <source>
        <dbReference type="WBParaSite" id="snap_masked-unitig_42408-processed-gene-0.0-mRNA-1"/>
    </source>
</evidence>
<feature type="compositionally biased region" description="Basic and acidic residues" evidence="1">
    <location>
        <begin position="178"/>
        <end position="190"/>
    </location>
</feature>
<accession>A0A1I8JRN9</accession>
<sequence>AELLVLQRVTPGDYEHPVANFSDVSDQALAVAKPQLLDIFSWSQRGRAIQLDRHWQRVAALHFNQLQHRPVGGRQSLAEWVNARVSSPAQISFVPSGLSNLGELNELPLPLPQLASLQHRGCWVAAAALRPLQLVDDGRPAPSAELGRGLESMQPLKLRLVHLAEPRAQQVGQGGHVSHGEGELAEHEAHGQQQDDLAGALAGRVLREPDPEAVGDLGRHDEDAAARHDDAQHCVAQELQHRGRGRPKSSYELLEPLEALLAIQAVSRRCSSSSRALEHLARAEQRHAGQQGGLTTHRRLQARPGGQVRPHGERQAVQRDAQQPVVAQHLQAVRGDSHLQALVTDLGLLMRYPTHKGRPSRHRPHKRLRQSRSKRTHLPGTGSLPSQLAGQRVEVNMKSNWEAPLPGAPSGQRGQGGAEAAGRRVEVHEGRAYRDPQLLGQQPYI</sequence>
<feature type="region of interest" description="Disordered" evidence="1">
    <location>
        <begin position="352"/>
        <end position="389"/>
    </location>
</feature>
<feature type="compositionally biased region" description="Basic residues" evidence="1">
    <location>
        <begin position="353"/>
        <end position="377"/>
    </location>
</feature>
<feature type="region of interest" description="Disordered" evidence="1">
    <location>
        <begin position="401"/>
        <end position="445"/>
    </location>
</feature>
<feature type="compositionally biased region" description="Basic and acidic residues" evidence="1">
    <location>
        <begin position="421"/>
        <end position="434"/>
    </location>
</feature>
<dbReference type="WBParaSite" id="snap_masked-unitig_42408-processed-gene-0.0-mRNA-1">
    <property type="protein sequence ID" value="snap_masked-unitig_42408-processed-gene-0.0-mRNA-1"/>
    <property type="gene ID" value="snap_masked-unitig_42408-processed-gene-0.0"/>
</dbReference>
<keyword evidence="2" id="KW-1185">Reference proteome</keyword>
<dbReference type="AlphaFoldDB" id="A0A1I8JRN9"/>
<feature type="region of interest" description="Disordered" evidence="1">
    <location>
        <begin position="281"/>
        <end position="323"/>
    </location>
</feature>
<name>A0A1I8JRN9_9PLAT</name>
<feature type="region of interest" description="Disordered" evidence="1">
    <location>
        <begin position="169"/>
        <end position="195"/>
    </location>
</feature>
<proteinExistence type="predicted"/>